<organism evidence="1">
    <name type="scientific">marine sediment metagenome</name>
    <dbReference type="NCBI Taxonomy" id="412755"/>
    <lineage>
        <taxon>unclassified sequences</taxon>
        <taxon>metagenomes</taxon>
        <taxon>ecological metagenomes</taxon>
    </lineage>
</organism>
<gene>
    <name evidence="1" type="ORF">S06H3_02847</name>
</gene>
<name>X1L7W3_9ZZZZ</name>
<feature type="non-terminal residue" evidence="1">
    <location>
        <position position="159"/>
    </location>
</feature>
<evidence type="ECO:0000313" key="1">
    <source>
        <dbReference type="EMBL" id="GAH90263.1"/>
    </source>
</evidence>
<dbReference type="EMBL" id="BARV01000870">
    <property type="protein sequence ID" value="GAH90263.1"/>
    <property type="molecule type" value="Genomic_DNA"/>
</dbReference>
<sequence length="159" mass="17805">MGTLLDLLPFLEGWEYNLKKTEVAEIYPGVHGELLPASGVRDIIFAEKELGWLVGGGFLVVGNNAEQTWLTLRTDNWVWRGQIVGMYLWGMTMRGIVAPYLTRYDTVNNIYGLSVDLAYPLPYKSQARVSIEAPSQNPVVIGGVFSTIRIKPEVGMREK</sequence>
<reference evidence="1" key="1">
    <citation type="journal article" date="2014" name="Front. Microbiol.">
        <title>High frequency of phylogenetically diverse reductive dehalogenase-homologous genes in deep subseafloor sedimentary metagenomes.</title>
        <authorList>
            <person name="Kawai M."/>
            <person name="Futagami T."/>
            <person name="Toyoda A."/>
            <person name="Takaki Y."/>
            <person name="Nishi S."/>
            <person name="Hori S."/>
            <person name="Arai W."/>
            <person name="Tsubouchi T."/>
            <person name="Morono Y."/>
            <person name="Uchiyama I."/>
            <person name="Ito T."/>
            <person name="Fujiyama A."/>
            <person name="Inagaki F."/>
            <person name="Takami H."/>
        </authorList>
    </citation>
    <scope>NUCLEOTIDE SEQUENCE</scope>
    <source>
        <strain evidence="1">Expedition CK06-06</strain>
    </source>
</reference>
<proteinExistence type="predicted"/>
<protein>
    <submittedName>
        <fullName evidence="1">Uncharacterized protein</fullName>
    </submittedName>
</protein>
<comment type="caution">
    <text evidence="1">The sequence shown here is derived from an EMBL/GenBank/DDBJ whole genome shotgun (WGS) entry which is preliminary data.</text>
</comment>
<dbReference type="AlphaFoldDB" id="X1L7W3"/>
<accession>X1L7W3</accession>